<evidence type="ECO:0000313" key="2">
    <source>
        <dbReference type="Proteomes" id="UP001054837"/>
    </source>
</evidence>
<reference evidence="1 2" key="1">
    <citation type="submission" date="2021-06" db="EMBL/GenBank/DDBJ databases">
        <title>Caerostris darwini draft genome.</title>
        <authorList>
            <person name="Kono N."/>
            <person name="Arakawa K."/>
        </authorList>
    </citation>
    <scope>NUCLEOTIDE SEQUENCE [LARGE SCALE GENOMIC DNA]</scope>
</reference>
<dbReference type="EMBL" id="BPLQ01000371">
    <property type="protein sequence ID" value="GIX70489.1"/>
    <property type="molecule type" value="Genomic_DNA"/>
</dbReference>
<accession>A0AAV4MEQ7</accession>
<organism evidence="1 2">
    <name type="scientific">Caerostris darwini</name>
    <dbReference type="NCBI Taxonomy" id="1538125"/>
    <lineage>
        <taxon>Eukaryota</taxon>
        <taxon>Metazoa</taxon>
        <taxon>Ecdysozoa</taxon>
        <taxon>Arthropoda</taxon>
        <taxon>Chelicerata</taxon>
        <taxon>Arachnida</taxon>
        <taxon>Araneae</taxon>
        <taxon>Araneomorphae</taxon>
        <taxon>Entelegynae</taxon>
        <taxon>Araneoidea</taxon>
        <taxon>Araneidae</taxon>
        <taxon>Caerostris</taxon>
    </lineage>
</organism>
<keyword evidence="2" id="KW-1185">Reference proteome</keyword>
<proteinExistence type="predicted"/>
<comment type="caution">
    <text evidence="1">The sequence shown here is derived from an EMBL/GenBank/DDBJ whole genome shotgun (WGS) entry which is preliminary data.</text>
</comment>
<protein>
    <submittedName>
        <fullName evidence="1">Uncharacterized protein</fullName>
    </submittedName>
</protein>
<dbReference type="Proteomes" id="UP001054837">
    <property type="component" value="Unassembled WGS sequence"/>
</dbReference>
<dbReference type="AlphaFoldDB" id="A0AAV4MEQ7"/>
<evidence type="ECO:0000313" key="1">
    <source>
        <dbReference type="EMBL" id="GIX70489.1"/>
    </source>
</evidence>
<sequence>MSPGEVSLASQKHLLPKPKVNYCPASYISPLDGSIYYSHLLLPSSVSERSMTSINGAERRRHAMALIYVIEYGLLGVGVKSIDLYNDFAWLKHGKVDVKYFKTLPSSTTPIPMEILKYLKNWGHEPRGRFIAQPETSPKAESKLLPSFPTSPLDGSIYYSHLLLPSSVTERSMTSISSAERKRHAMALIYVIEYGLWR</sequence>
<gene>
    <name evidence="1" type="ORF">CDAR_280661</name>
</gene>
<name>A0AAV4MEQ7_9ARAC</name>